<accession>A0A2H9T730</accession>
<dbReference type="AlphaFoldDB" id="A0A2H9T730"/>
<gene>
    <name evidence="1" type="ORF">CI610_02021</name>
</gene>
<reference evidence="1" key="1">
    <citation type="journal article" date="2017" name="Appl. Environ. Microbiol.">
        <title>Molecular characterization of an Endozoicomonas-like organism causing infection in king scallop Pecten maximus L.</title>
        <authorList>
            <person name="Cano I."/>
            <person name="van Aerle R."/>
            <person name="Ross S."/>
            <person name="Verner-Jeffreys D.W."/>
            <person name="Paley R.K."/>
            <person name="Rimmer G."/>
            <person name="Ryder D."/>
            <person name="Hooper P."/>
            <person name="Stone D."/>
            <person name="Feist S.W."/>
        </authorList>
    </citation>
    <scope>NUCLEOTIDE SEQUENCE</scope>
</reference>
<protein>
    <submittedName>
        <fullName evidence="1">Uncharacterized protein</fullName>
    </submittedName>
</protein>
<proteinExistence type="predicted"/>
<comment type="caution">
    <text evidence="1">The sequence shown here is derived from an EMBL/GenBank/DDBJ whole genome shotgun (WGS) entry which is preliminary data.</text>
</comment>
<evidence type="ECO:0000313" key="1">
    <source>
        <dbReference type="EMBL" id="PJE79014.1"/>
    </source>
</evidence>
<sequence>MFAFLKQGDDAAYHAFVLSQKDLGSAVTNDVDGKKPMLSKSAFMQLAALIGAQNEVAYKVLEDTAIISTVSLSPQTKQRAAGVLKSKLPEDSVQFLSATAHYAEDIYPLAKEIINKYPSAKEKIEVVFLKNSYLRHMMYDEGAAFMYQELEGKITNDSLSLSSLDLWYAYWVINTVGFRGTLTPEDCCIWISIPF</sequence>
<name>A0A2H9T730_9ZZZZ</name>
<organism evidence="1">
    <name type="scientific">invertebrate metagenome</name>
    <dbReference type="NCBI Taxonomy" id="1711999"/>
    <lineage>
        <taxon>unclassified sequences</taxon>
        <taxon>metagenomes</taxon>
        <taxon>organismal metagenomes</taxon>
    </lineage>
</organism>
<dbReference type="EMBL" id="NSIT01000105">
    <property type="protein sequence ID" value="PJE79014.1"/>
    <property type="molecule type" value="Genomic_DNA"/>
</dbReference>